<name>A0A225VMN2_9STRA</name>
<dbReference type="AlphaFoldDB" id="A0A225VMN2"/>
<proteinExistence type="predicted"/>
<dbReference type="PANTHER" id="PTHR40866:SF1">
    <property type="entry name" value="BED-TYPE DOMAIN-CONTAINING PROTEIN"/>
    <property type="match status" value="1"/>
</dbReference>
<keyword evidence="2" id="KW-1185">Reference proteome</keyword>
<dbReference type="EMBL" id="NBNE01004039">
    <property type="protein sequence ID" value="OWZ06269.1"/>
    <property type="molecule type" value="Genomic_DNA"/>
</dbReference>
<accession>A0A225VMN2</accession>
<gene>
    <name evidence="1" type="ORF">PHMEG_00021502</name>
</gene>
<organism evidence="1 2">
    <name type="scientific">Phytophthora megakarya</name>
    <dbReference type="NCBI Taxonomy" id="4795"/>
    <lineage>
        <taxon>Eukaryota</taxon>
        <taxon>Sar</taxon>
        <taxon>Stramenopiles</taxon>
        <taxon>Oomycota</taxon>
        <taxon>Peronosporomycetes</taxon>
        <taxon>Peronosporales</taxon>
        <taxon>Peronosporaceae</taxon>
        <taxon>Phytophthora</taxon>
    </lineage>
</organism>
<sequence>MVQHEDDLTAVQALMIKLRTLTQSAKLRSTFAMVQRYVKLLEFLDADDDDIMGVMPTPAATKRLRVLFKELKDIESVSKSLQGETSIC</sequence>
<comment type="caution">
    <text evidence="1">The sequence shown here is derived from an EMBL/GenBank/DDBJ whole genome shotgun (WGS) entry which is preliminary data.</text>
</comment>
<protein>
    <submittedName>
        <fullName evidence="1">Uncharacterized protein</fullName>
    </submittedName>
</protein>
<reference evidence="2" key="1">
    <citation type="submission" date="2017-03" db="EMBL/GenBank/DDBJ databases">
        <title>Phytopthora megakarya and P. palmivora, two closely related causual agents of cacao black pod achieved similar genome size and gene model numbers by different mechanisms.</title>
        <authorList>
            <person name="Ali S."/>
            <person name="Shao J."/>
            <person name="Larry D.J."/>
            <person name="Kronmiller B."/>
            <person name="Shen D."/>
            <person name="Strem M.D."/>
            <person name="Melnick R.L."/>
            <person name="Guiltinan M.J."/>
            <person name="Tyler B.M."/>
            <person name="Meinhardt L.W."/>
            <person name="Bailey B.A."/>
        </authorList>
    </citation>
    <scope>NUCLEOTIDE SEQUENCE [LARGE SCALE GENOMIC DNA]</scope>
    <source>
        <strain evidence="2">zdho120</strain>
    </source>
</reference>
<evidence type="ECO:0000313" key="1">
    <source>
        <dbReference type="EMBL" id="OWZ06269.1"/>
    </source>
</evidence>
<dbReference type="OrthoDB" id="119428at2759"/>
<dbReference type="Proteomes" id="UP000198211">
    <property type="component" value="Unassembled WGS sequence"/>
</dbReference>
<evidence type="ECO:0000313" key="2">
    <source>
        <dbReference type="Proteomes" id="UP000198211"/>
    </source>
</evidence>
<dbReference type="PANTHER" id="PTHR40866">
    <property type="entry name" value="BED-TYPE DOMAIN-CONTAINING PROTEIN"/>
    <property type="match status" value="1"/>
</dbReference>